<dbReference type="PANTHER" id="PTHR30580:SF1">
    <property type="entry name" value="COMF OPERON PROTEIN 1"/>
    <property type="match status" value="1"/>
</dbReference>
<evidence type="ECO:0000256" key="1">
    <source>
        <dbReference type="ARBA" id="ARBA00022741"/>
    </source>
</evidence>
<dbReference type="CDD" id="cd17925">
    <property type="entry name" value="DEXDc_ComFA"/>
    <property type="match status" value="1"/>
</dbReference>
<evidence type="ECO:0000313" key="8">
    <source>
        <dbReference type="Proteomes" id="UP001529255"/>
    </source>
</evidence>
<dbReference type="GO" id="GO:0004386">
    <property type="term" value="F:helicase activity"/>
    <property type="evidence" value="ECO:0007669"/>
    <property type="project" value="UniProtKB-KW"/>
</dbReference>
<dbReference type="InterPro" id="IPR001650">
    <property type="entry name" value="Helicase_C-like"/>
</dbReference>
<dbReference type="RefSeq" id="WP_285955939.1">
    <property type="nucleotide sequence ID" value="NZ_JASUZV010000007.1"/>
</dbReference>
<sequence length="440" mass="50802">MVPKEYYGRLFTEDQLPTDYYSEALTLESMVKIDNQLRCKRCFSPIEEEWQLPNGKHYCRACIVFGRNQEGKQLYYFASKEADINFPVLKWSGKLTSYQAEVSEKLLKTYQQQKNSLVHAVTGAGKTEMIYKIVAYVLETKGRVAIASPRVDVCRELHIRLQRDFTCSISLLHAESEPYDGSPLVIATTHQLIKFYQSFDLIIVDEVDAFPFVGNPMLNHAVKQAKKKNGQLIYLTATSTVSLEEQVRVGVLEKHHLARRFHGNPLVIPHFFWQGKLQQSLSRQKLPRPLLRQLKKQRKSKFPLLIFFPNIAMGERFTKILQNYFPEEKIAFVSSKSEERSEMVKKFRKQDLTILVTTTILERGVTFPKVDVFVCMANHHLFTSSSLIQIGGRVGRSPERPTGKLYFFHEGLSKSILQCRQEIKAMNRKGGFDDEMFNVQ</sequence>
<dbReference type="Gene3D" id="3.40.50.300">
    <property type="entry name" value="P-loop containing nucleotide triphosphate hydrolases"/>
    <property type="match status" value="2"/>
</dbReference>
<dbReference type="InterPro" id="IPR027417">
    <property type="entry name" value="P-loop_NTPase"/>
</dbReference>
<dbReference type="PROSITE" id="PS51192">
    <property type="entry name" value="HELICASE_ATP_BIND_1"/>
    <property type="match status" value="1"/>
</dbReference>
<dbReference type="Pfam" id="PF04851">
    <property type="entry name" value="ResIII"/>
    <property type="match status" value="1"/>
</dbReference>
<reference evidence="7 8" key="1">
    <citation type="submission" date="2023-06" db="EMBL/GenBank/DDBJ databases">
        <title>A potential novel species of Streptococcus isolated from human milk sample.</title>
        <authorList>
            <person name="Nguyen H.V."/>
            <person name="Trinh A.T.V."/>
            <person name="Hoang A.T.L."/>
            <person name="Bui L.N.H."/>
            <person name="Tran Q.T.L."/>
            <person name="Trinh T."/>
        </authorList>
    </citation>
    <scope>NUCLEOTIDE SEQUENCE [LARGE SCALE GENOMIC DNA]</scope>
    <source>
        <strain evidence="7 8">VTCC 12812</strain>
    </source>
</reference>
<dbReference type="SUPFAM" id="SSF52540">
    <property type="entry name" value="P-loop containing nucleoside triphosphate hydrolases"/>
    <property type="match status" value="1"/>
</dbReference>
<evidence type="ECO:0000256" key="4">
    <source>
        <dbReference type="ARBA" id="ARBA00023236"/>
    </source>
</evidence>
<gene>
    <name evidence="7" type="ORF">QRD39_05625</name>
</gene>
<protein>
    <submittedName>
        <fullName evidence="7">DEAD/DEAH box helicase</fullName>
    </submittedName>
</protein>
<evidence type="ECO:0000259" key="6">
    <source>
        <dbReference type="PROSITE" id="PS51194"/>
    </source>
</evidence>
<organism evidence="7 8">
    <name type="scientific">Streptococcus raffinosi</name>
    <dbReference type="NCBI Taxonomy" id="3053355"/>
    <lineage>
        <taxon>Bacteria</taxon>
        <taxon>Bacillati</taxon>
        <taxon>Bacillota</taxon>
        <taxon>Bacilli</taxon>
        <taxon>Lactobacillales</taxon>
        <taxon>Streptococcaceae</taxon>
        <taxon>Streptococcus</taxon>
    </lineage>
</organism>
<keyword evidence="4" id="KW-0227">DNA damage</keyword>
<keyword evidence="1" id="KW-0547">Nucleotide-binding</keyword>
<accession>A0ABT7LSH1</accession>
<dbReference type="PROSITE" id="PS51194">
    <property type="entry name" value="HELICASE_CTER"/>
    <property type="match status" value="1"/>
</dbReference>
<proteinExistence type="predicted"/>
<feature type="domain" description="Helicase C-terminal" evidence="6">
    <location>
        <begin position="290"/>
        <end position="440"/>
    </location>
</feature>
<feature type="domain" description="Helicase ATP-binding" evidence="5">
    <location>
        <begin position="107"/>
        <end position="257"/>
    </location>
</feature>
<dbReference type="InterPro" id="IPR014001">
    <property type="entry name" value="Helicase_ATP-bd"/>
</dbReference>
<keyword evidence="7" id="KW-0378">Hydrolase</keyword>
<dbReference type="Proteomes" id="UP001529255">
    <property type="component" value="Unassembled WGS sequence"/>
</dbReference>
<dbReference type="EMBL" id="JASUZV010000007">
    <property type="protein sequence ID" value="MDL5043589.1"/>
    <property type="molecule type" value="Genomic_DNA"/>
</dbReference>
<dbReference type="SMART" id="SM00490">
    <property type="entry name" value="HELICc"/>
    <property type="match status" value="1"/>
</dbReference>
<evidence type="ECO:0000256" key="3">
    <source>
        <dbReference type="ARBA" id="ARBA00023125"/>
    </source>
</evidence>
<keyword evidence="4" id="KW-0742">SOS response</keyword>
<comment type="caution">
    <text evidence="7">The sequence shown here is derived from an EMBL/GenBank/DDBJ whole genome shotgun (WGS) entry which is preliminary data.</text>
</comment>
<keyword evidence="8" id="KW-1185">Reference proteome</keyword>
<keyword evidence="3" id="KW-0238">DNA-binding</keyword>
<keyword evidence="7" id="KW-0347">Helicase</keyword>
<evidence type="ECO:0000256" key="2">
    <source>
        <dbReference type="ARBA" id="ARBA00022840"/>
    </source>
</evidence>
<name>A0ABT7LSH1_9STRE</name>
<dbReference type="SMART" id="SM00487">
    <property type="entry name" value="DEXDc"/>
    <property type="match status" value="1"/>
</dbReference>
<dbReference type="PANTHER" id="PTHR30580">
    <property type="entry name" value="PRIMOSOMAL PROTEIN N"/>
    <property type="match status" value="1"/>
</dbReference>
<evidence type="ECO:0000313" key="7">
    <source>
        <dbReference type="EMBL" id="MDL5043589.1"/>
    </source>
</evidence>
<dbReference type="Pfam" id="PF00271">
    <property type="entry name" value="Helicase_C"/>
    <property type="match status" value="1"/>
</dbReference>
<dbReference type="InterPro" id="IPR006935">
    <property type="entry name" value="Helicase/UvrB_N"/>
</dbReference>
<evidence type="ECO:0000259" key="5">
    <source>
        <dbReference type="PROSITE" id="PS51192"/>
    </source>
</evidence>
<keyword evidence="2" id="KW-0067">ATP-binding</keyword>